<dbReference type="PaxDb" id="2903-EOD22530"/>
<dbReference type="Gene3D" id="3.30.565.10">
    <property type="entry name" value="Histidine kinase-like ATPase, C-terminal domain"/>
    <property type="match status" value="1"/>
</dbReference>
<dbReference type="eggNOG" id="KOG1979">
    <property type="taxonomic scope" value="Eukaryota"/>
</dbReference>
<evidence type="ECO:0000313" key="3">
    <source>
        <dbReference type="Proteomes" id="UP000013827"/>
    </source>
</evidence>
<reference evidence="2" key="2">
    <citation type="submission" date="2024-10" db="UniProtKB">
        <authorList>
            <consortium name="EnsemblProtists"/>
        </authorList>
    </citation>
    <scope>IDENTIFICATION</scope>
</reference>
<dbReference type="Pfam" id="PF13589">
    <property type="entry name" value="HATPase_c_3"/>
    <property type="match status" value="1"/>
</dbReference>
<dbReference type="GO" id="GO:0030983">
    <property type="term" value="F:mismatched DNA binding"/>
    <property type="evidence" value="ECO:0007669"/>
    <property type="project" value="InterPro"/>
</dbReference>
<evidence type="ECO:0000256" key="1">
    <source>
        <dbReference type="ARBA" id="ARBA00006082"/>
    </source>
</evidence>
<dbReference type="EnsemblProtists" id="EOD22530">
    <property type="protein sequence ID" value="EOD22530"/>
    <property type="gene ID" value="EMIHUDRAFT_315693"/>
</dbReference>
<dbReference type="Proteomes" id="UP000013827">
    <property type="component" value="Unassembled WGS sequence"/>
</dbReference>
<dbReference type="InterPro" id="IPR014762">
    <property type="entry name" value="DNA_mismatch_repair_CS"/>
</dbReference>
<dbReference type="OMA" id="CAHRASF"/>
<dbReference type="AlphaFoldDB" id="A0A0D3JG95"/>
<proteinExistence type="inferred from homology"/>
<dbReference type="STRING" id="2903.R1E727"/>
<name>A0A0D3JG95_EMIH1</name>
<organism evidence="2 3">
    <name type="scientific">Emiliania huxleyi (strain CCMP1516)</name>
    <dbReference type="NCBI Taxonomy" id="280463"/>
    <lineage>
        <taxon>Eukaryota</taxon>
        <taxon>Haptista</taxon>
        <taxon>Haptophyta</taxon>
        <taxon>Prymnesiophyceae</taxon>
        <taxon>Isochrysidales</taxon>
        <taxon>Noelaerhabdaceae</taxon>
        <taxon>Emiliania</taxon>
    </lineage>
</organism>
<dbReference type="RefSeq" id="XP_005774959.1">
    <property type="nucleotide sequence ID" value="XM_005774902.1"/>
</dbReference>
<dbReference type="PROSITE" id="PS00058">
    <property type="entry name" value="DNA_MISMATCH_REPAIR_1"/>
    <property type="match status" value="1"/>
</dbReference>
<dbReference type="FunFam" id="3.30.565.10:FF:000079">
    <property type="entry name" value="DNA mismatch repair protein MLH"/>
    <property type="match status" value="1"/>
</dbReference>
<dbReference type="PANTHER" id="PTHR10073:SF12">
    <property type="entry name" value="DNA MISMATCH REPAIR PROTEIN MLH1"/>
    <property type="match status" value="1"/>
</dbReference>
<dbReference type="HOGENOM" id="CLU_004131_3_0_1"/>
<dbReference type="InterPro" id="IPR036890">
    <property type="entry name" value="HATPase_C_sf"/>
</dbReference>
<dbReference type="NCBIfam" id="TIGR00585">
    <property type="entry name" value="mutl"/>
    <property type="match status" value="1"/>
</dbReference>
<dbReference type="InterPro" id="IPR038973">
    <property type="entry name" value="MutL/Mlh/Pms-like"/>
</dbReference>
<dbReference type="GeneID" id="17268073"/>
<dbReference type="GO" id="GO:0005524">
    <property type="term" value="F:ATP binding"/>
    <property type="evidence" value="ECO:0007669"/>
    <property type="project" value="InterPro"/>
</dbReference>
<dbReference type="InterPro" id="IPR002099">
    <property type="entry name" value="MutL/Mlh/PMS"/>
</dbReference>
<dbReference type="GO" id="GO:0016887">
    <property type="term" value="F:ATP hydrolysis activity"/>
    <property type="evidence" value="ECO:0007669"/>
    <property type="project" value="InterPro"/>
</dbReference>
<accession>A0A0D3JG95</accession>
<keyword evidence="3" id="KW-1185">Reference proteome</keyword>
<dbReference type="SUPFAM" id="SSF55874">
    <property type="entry name" value="ATPase domain of HSP90 chaperone/DNA topoisomerase II/histidine kinase"/>
    <property type="match status" value="1"/>
</dbReference>
<protein>
    <submittedName>
        <fullName evidence="2">Uncharacterized protein</fullName>
    </submittedName>
</protein>
<reference evidence="3" key="1">
    <citation type="journal article" date="2013" name="Nature">
        <title>Pan genome of the phytoplankton Emiliania underpins its global distribution.</title>
        <authorList>
            <person name="Read B.A."/>
            <person name="Kegel J."/>
            <person name="Klute M.J."/>
            <person name="Kuo A."/>
            <person name="Lefebvre S.C."/>
            <person name="Maumus F."/>
            <person name="Mayer C."/>
            <person name="Miller J."/>
            <person name="Monier A."/>
            <person name="Salamov A."/>
            <person name="Young J."/>
            <person name="Aguilar M."/>
            <person name="Claverie J.M."/>
            <person name="Frickenhaus S."/>
            <person name="Gonzalez K."/>
            <person name="Herman E.K."/>
            <person name="Lin Y.C."/>
            <person name="Napier J."/>
            <person name="Ogata H."/>
            <person name="Sarno A.F."/>
            <person name="Shmutz J."/>
            <person name="Schroeder D."/>
            <person name="de Vargas C."/>
            <person name="Verret F."/>
            <person name="von Dassow P."/>
            <person name="Valentin K."/>
            <person name="Van de Peer Y."/>
            <person name="Wheeler G."/>
            <person name="Dacks J.B."/>
            <person name="Delwiche C.F."/>
            <person name="Dyhrman S.T."/>
            <person name="Glockner G."/>
            <person name="John U."/>
            <person name="Richards T."/>
            <person name="Worden A.Z."/>
            <person name="Zhang X."/>
            <person name="Grigoriev I.V."/>
            <person name="Allen A.E."/>
            <person name="Bidle K."/>
            <person name="Borodovsky M."/>
            <person name="Bowler C."/>
            <person name="Brownlee C."/>
            <person name="Cock J.M."/>
            <person name="Elias M."/>
            <person name="Gladyshev V.N."/>
            <person name="Groth M."/>
            <person name="Guda C."/>
            <person name="Hadaegh A."/>
            <person name="Iglesias-Rodriguez M.D."/>
            <person name="Jenkins J."/>
            <person name="Jones B.M."/>
            <person name="Lawson T."/>
            <person name="Leese F."/>
            <person name="Lindquist E."/>
            <person name="Lobanov A."/>
            <person name="Lomsadze A."/>
            <person name="Malik S.B."/>
            <person name="Marsh M.E."/>
            <person name="Mackinder L."/>
            <person name="Mock T."/>
            <person name="Mueller-Roeber B."/>
            <person name="Pagarete A."/>
            <person name="Parker M."/>
            <person name="Probert I."/>
            <person name="Quesneville H."/>
            <person name="Raines C."/>
            <person name="Rensing S.A."/>
            <person name="Riano-Pachon D.M."/>
            <person name="Richier S."/>
            <person name="Rokitta S."/>
            <person name="Shiraiwa Y."/>
            <person name="Soanes D.M."/>
            <person name="van der Giezen M."/>
            <person name="Wahlund T.M."/>
            <person name="Williams B."/>
            <person name="Wilson W."/>
            <person name="Wolfe G."/>
            <person name="Wurch L.L."/>
        </authorList>
    </citation>
    <scope>NUCLEOTIDE SEQUENCE</scope>
</reference>
<evidence type="ECO:0000313" key="2">
    <source>
        <dbReference type="EnsemblProtists" id="EOD22530"/>
    </source>
</evidence>
<dbReference type="CDD" id="cd16926">
    <property type="entry name" value="HATPase_MutL-MLH-PMS-like"/>
    <property type="match status" value="1"/>
</dbReference>
<dbReference type="GO" id="GO:0032389">
    <property type="term" value="C:MutLalpha complex"/>
    <property type="evidence" value="ECO:0007669"/>
    <property type="project" value="TreeGrafter"/>
</dbReference>
<sequence>MSSPSIQALSQEVVNRIAAGEVIHRPSSALKELLENSLDAGSTSISVTSKAGGLKLLQISDNGHGIHRADFPRVCERFATSKLREYEDLSQIETFGFRGEALASISHVAHVSVTSMTADAACAHRASFSDGLLPAEPRPCAGTRGTTIAVEDMFYNVPMRRAAMKGAGEEYSRLLQVVQSYALDNAGVAMSRRRGVETPSCSGANG</sequence>
<dbReference type="PANTHER" id="PTHR10073">
    <property type="entry name" value="DNA MISMATCH REPAIR PROTEIN MLH, PMS, MUTL"/>
    <property type="match status" value="1"/>
</dbReference>
<comment type="similarity">
    <text evidence="1">Belongs to the DNA mismatch repair MutL/HexB family.</text>
</comment>
<dbReference type="GO" id="GO:0006298">
    <property type="term" value="P:mismatch repair"/>
    <property type="evidence" value="ECO:0007669"/>
    <property type="project" value="InterPro"/>
</dbReference>
<dbReference type="KEGG" id="ehx:EMIHUDRAFT_315693"/>
<dbReference type="GO" id="GO:0140664">
    <property type="term" value="F:ATP-dependent DNA damage sensor activity"/>
    <property type="evidence" value="ECO:0007669"/>
    <property type="project" value="InterPro"/>
</dbReference>